<organism evidence="8 9">
    <name type="scientific">Lupinus albus</name>
    <name type="common">White lupine</name>
    <name type="synonym">Lupinus termis</name>
    <dbReference type="NCBI Taxonomy" id="3870"/>
    <lineage>
        <taxon>Eukaryota</taxon>
        <taxon>Viridiplantae</taxon>
        <taxon>Streptophyta</taxon>
        <taxon>Embryophyta</taxon>
        <taxon>Tracheophyta</taxon>
        <taxon>Spermatophyta</taxon>
        <taxon>Magnoliopsida</taxon>
        <taxon>eudicotyledons</taxon>
        <taxon>Gunneridae</taxon>
        <taxon>Pentapetalae</taxon>
        <taxon>rosids</taxon>
        <taxon>fabids</taxon>
        <taxon>Fabales</taxon>
        <taxon>Fabaceae</taxon>
        <taxon>Papilionoideae</taxon>
        <taxon>50 kb inversion clade</taxon>
        <taxon>genistoids sensu lato</taxon>
        <taxon>core genistoids</taxon>
        <taxon>Genisteae</taxon>
        <taxon>Lupinus</taxon>
    </lineage>
</organism>
<evidence type="ECO:0000313" key="9">
    <source>
        <dbReference type="Proteomes" id="UP000447434"/>
    </source>
</evidence>
<name>A0A6A4NBD5_LUPAL</name>
<evidence type="ECO:0000256" key="6">
    <source>
        <dbReference type="RuleBase" id="RU367087"/>
    </source>
</evidence>
<dbReference type="EMBL" id="WOCE01000024">
    <property type="protein sequence ID" value="KAE9586011.1"/>
    <property type="molecule type" value="Genomic_DNA"/>
</dbReference>
<dbReference type="Pfam" id="PF06859">
    <property type="entry name" value="Bin3"/>
    <property type="match status" value="1"/>
</dbReference>
<gene>
    <name evidence="8" type="ORF">Lalb_Chr24g0397391</name>
</gene>
<dbReference type="InterPro" id="IPR029063">
    <property type="entry name" value="SAM-dependent_MTases_sf"/>
</dbReference>
<dbReference type="GO" id="GO:0017069">
    <property type="term" value="F:snRNA binding"/>
    <property type="evidence" value="ECO:0007669"/>
    <property type="project" value="TreeGrafter"/>
</dbReference>
<keyword evidence="9" id="KW-1185">Reference proteome</keyword>
<proteinExistence type="inferred from homology"/>
<dbReference type="CDD" id="cd02440">
    <property type="entry name" value="AdoMet_MTases"/>
    <property type="match status" value="1"/>
</dbReference>
<dbReference type="PROSITE" id="PS51515">
    <property type="entry name" value="BIN3_SAM"/>
    <property type="match status" value="1"/>
</dbReference>
<sequence>MFQNGKCEDPRLNAFKKEWFEARNCLDIGCSSGILTINIAKKFSCQSMLGIDIDPDQVEEANLNLGKVVELESTEKKRKRDQTENLEQGIDDEEIPTRNLSDIVSFKQENFLESEYNPLEQHYDTILCLSVTLWIHLNWGDDGLKTLFQKIWNMLLPNGLFVLEPHKWKTYEHNRNISEVIISLPCFLYQKHLLYLF</sequence>
<dbReference type="GO" id="GO:0008171">
    <property type="term" value="F:O-methyltransferase activity"/>
    <property type="evidence" value="ECO:0007669"/>
    <property type="project" value="UniProtKB-UniRule"/>
</dbReference>
<evidence type="ECO:0000313" key="8">
    <source>
        <dbReference type="EMBL" id="KAE9586011.1"/>
    </source>
</evidence>
<dbReference type="PANTHER" id="PTHR12315">
    <property type="entry name" value="BICOID-INTERACTING PROTEIN RELATED"/>
    <property type="match status" value="1"/>
</dbReference>
<dbReference type="OrthoDB" id="10017101at2759"/>
<reference evidence="9" key="1">
    <citation type="journal article" date="2020" name="Nat. Commun.">
        <title>Genome sequence of the cluster root forming white lupin.</title>
        <authorList>
            <person name="Hufnagel B."/>
            <person name="Marques A."/>
            <person name="Soriano A."/>
            <person name="Marques L."/>
            <person name="Divol F."/>
            <person name="Doumas P."/>
            <person name="Sallet E."/>
            <person name="Mancinotti D."/>
            <person name="Carrere S."/>
            <person name="Marande W."/>
            <person name="Arribat S."/>
            <person name="Keller J."/>
            <person name="Huneau C."/>
            <person name="Blein T."/>
            <person name="Aime D."/>
            <person name="Laguerre M."/>
            <person name="Taylor J."/>
            <person name="Schubert V."/>
            <person name="Nelson M."/>
            <person name="Geu-Flores F."/>
            <person name="Crespi M."/>
            <person name="Gallardo-Guerrero K."/>
            <person name="Delaux P.-M."/>
            <person name="Salse J."/>
            <person name="Berges H."/>
            <person name="Guyot R."/>
            <person name="Gouzy J."/>
            <person name="Peret B."/>
        </authorList>
    </citation>
    <scope>NUCLEOTIDE SEQUENCE [LARGE SCALE GENOMIC DNA]</scope>
    <source>
        <strain evidence="9">cv. Amiga</strain>
    </source>
</reference>
<dbReference type="InterPro" id="IPR039772">
    <property type="entry name" value="Bin3-like"/>
</dbReference>
<dbReference type="AlphaFoldDB" id="A0A6A4NBD5"/>
<evidence type="ECO:0000256" key="1">
    <source>
        <dbReference type="ARBA" id="ARBA00008361"/>
    </source>
</evidence>
<keyword evidence="2 6" id="KW-0489">Methyltransferase</keyword>
<evidence type="ECO:0000259" key="7">
    <source>
        <dbReference type="PROSITE" id="PS51515"/>
    </source>
</evidence>
<evidence type="ECO:0000256" key="2">
    <source>
        <dbReference type="ARBA" id="ARBA00022603"/>
    </source>
</evidence>
<dbReference type="EC" id="2.1.1.-" evidence="6"/>
<dbReference type="InterPro" id="IPR010675">
    <property type="entry name" value="Bin3_C"/>
</dbReference>
<feature type="domain" description="Bin3-type SAM" evidence="7">
    <location>
        <begin position="9"/>
        <end position="197"/>
    </location>
</feature>
<keyword evidence="4 5" id="KW-0949">S-adenosyl-L-methionine</keyword>
<evidence type="ECO:0000256" key="4">
    <source>
        <dbReference type="ARBA" id="ARBA00022691"/>
    </source>
</evidence>
<dbReference type="Pfam" id="PF06325">
    <property type="entry name" value="PrmA"/>
    <property type="match status" value="1"/>
</dbReference>
<keyword evidence="3 6" id="KW-0808">Transferase</keyword>
<dbReference type="Gene3D" id="3.40.50.150">
    <property type="entry name" value="Vaccinia Virus protein VP39"/>
    <property type="match status" value="1"/>
</dbReference>
<evidence type="ECO:0000256" key="5">
    <source>
        <dbReference type="PROSITE-ProRule" id="PRU00848"/>
    </source>
</evidence>
<evidence type="ECO:0000256" key="3">
    <source>
        <dbReference type="ARBA" id="ARBA00022679"/>
    </source>
</evidence>
<dbReference type="Proteomes" id="UP000447434">
    <property type="component" value="Chromosome 24"/>
</dbReference>
<dbReference type="GO" id="GO:0040031">
    <property type="term" value="P:snRNA modification"/>
    <property type="evidence" value="ECO:0007669"/>
    <property type="project" value="TreeGrafter"/>
</dbReference>
<dbReference type="InterPro" id="IPR024160">
    <property type="entry name" value="BIN3_SAM-bd_dom"/>
</dbReference>
<comment type="similarity">
    <text evidence="1 6">Belongs to the methyltransferase superfamily.</text>
</comment>
<dbReference type="GO" id="GO:0032259">
    <property type="term" value="P:methylation"/>
    <property type="evidence" value="ECO:0007669"/>
    <property type="project" value="UniProtKB-KW"/>
</dbReference>
<dbReference type="PANTHER" id="PTHR12315:SF0">
    <property type="entry name" value="7SK SNRNA METHYLPHOSPHATE CAPPING ENZYME"/>
    <property type="match status" value="1"/>
</dbReference>
<dbReference type="SUPFAM" id="SSF53335">
    <property type="entry name" value="S-adenosyl-L-methionine-dependent methyltransferases"/>
    <property type="match status" value="1"/>
</dbReference>
<dbReference type="GO" id="GO:0008173">
    <property type="term" value="F:RNA methyltransferase activity"/>
    <property type="evidence" value="ECO:0007669"/>
    <property type="project" value="UniProtKB-UniRule"/>
</dbReference>
<comment type="caution">
    <text evidence="8">The sequence shown here is derived from an EMBL/GenBank/DDBJ whole genome shotgun (WGS) entry which is preliminary data.</text>
</comment>
<protein>
    <recommendedName>
        <fullName evidence="6">RNA methyltransferase</fullName>
        <ecNumber evidence="6">2.1.1.-</ecNumber>
    </recommendedName>
</protein>
<accession>A0A6A4NBD5</accession>